<evidence type="ECO:0000256" key="5">
    <source>
        <dbReference type="ARBA" id="ARBA00022837"/>
    </source>
</evidence>
<feature type="compositionally biased region" description="Polar residues" evidence="6">
    <location>
        <begin position="1366"/>
        <end position="1391"/>
    </location>
</feature>
<dbReference type="FunFam" id="3.40.50.1000:FF:000173">
    <property type="entry name" value="Membrane-associated phosphatidylinositol transfer protein 2"/>
    <property type="match status" value="1"/>
</dbReference>
<dbReference type="InterPro" id="IPR031315">
    <property type="entry name" value="LNS2/PITP"/>
</dbReference>
<dbReference type="Pfam" id="PF24694">
    <property type="entry name" value="LNS2_PITM1-3"/>
    <property type="match status" value="1"/>
</dbReference>
<dbReference type="GO" id="GO:0035091">
    <property type="term" value="F:phosphatidylinositol binding"/>
    <property type="evidence" value="ECO:0007669"/>
    <property type="project" value="TreeGrafter"/>
</dbReference>
<accession>A0A668VQG7</accession>
<dbReference type="InterPro" id="IPR055261">
    <property type="entry name" value="PI_transfer_N"/>
</dbReference>
<evidence type="ECO:0000256" key="4">
    <source>
        <dbReference type="ARBA" id="ARBA00022553"/>
    </source>
</evidence>
<evidence type="ECO:0000256" key="3">
    <source>
        <dbReference type="ARBA" id="ARBA00022481"/>
    </source>
</evidence>
<evidence type="ECO:0000313" key="8">
    <source>
        <dbReference type="Ensembl" id="ENSOABP00000052744.1"/>
    </source>
</evidence>
<gene>
    <name evidence="8" type="primary">PITPNM2</name>
</gene>
<dbReference type="InterPro" id="IPR001666">
    <property type="entry name" value="PI_transfer"/>
</dbReference>
<name>A0A668VQG7_OREAU</name>
<feature type="compositionally biased region" description="Polar residues" evidence="6">
    <location>
        <begin position="1346"/>
        <end position="1359"/>
    </location>
</feature>
<dbReference type="OMA" id="CWGRTMT"/>
<dbReference type="FunFam" id="3.30.530.20:FF:000001">
    <property type="entry name" value="Phosphatidylinositol transfer protein membrane associated 2"/>
    <property type="match status" value="1"/>
</dbReference>
<dbReference type="PRINTS" id="PR00391">
    <property type="entry name" value="PITRANSFER"/>
</dbReference>
<evidence type="ECO:0000313" key="9">
    <source>
        <dbReference type="Proteomes" id="UP000472276"/>
    </source>
</evidence>
<dbReference type="Gene3D" id="3.30.530.20">
    <property type="match status" value="1"/>
</dbReference>
<dbReference type="InterPro" id="IPR036412">
    <property type="entry name" value="HAD-like_sf"/>
</dbReference>
<keyword evidence="3" id="KW-0488">Methylation</keyword>
<dbReference type="Pfam" id="PF02862">
    <property type="entry name" value="DDHD"/>
    <property type="match status" value="1"/>
</dbReference>
<evidence type="ECO:0000256" key="1">
    <source>
        <dbReference type="ARBA" id="ARBA00004184"/>
    </source>
</evidence>
<feature type="domain" description="DDHD" evidence="7">
    <location>
        <begin position="703"/>
        <end position="1013"/>
    </location>
</feature>
<keyword evidence="9" id="KW-1185">Reference proteome</keyword>
<reference evidence="8" key="1">
    <citation type="submission" date="2025-08" db="UniProtKB">
        <authorList>
            <consortium name="Ensembl"/>
        </authorList>
    </citation>
    <scope>IDENTIFICATION</scope>
</reference>
<feature type="region of interest" description="Disordered" evidence="6">
    <location>
        <begin position="617"/>
        <end position="660"/>
    </location>
</feature>
<feature type="compositionally biased region" description="Low complexity" evidence="6">
    <location>
        <begin position="316"/>
        <end position="333"/>
    </location>
</feature>
<dbReference type="Proteomes" id="UP000472276">
    <property type="component" value="Unassembled WGS sequence"/>
</dbReference>
<dbReference type="PANTHER" id="PTHR10658:SF81">
    <property type="entry name" value="PROTEIN RETINAL DEGENERATION B"/>
    <property type="match status" value="1"/>
</dbReference>
<dbReference type="GO" id="GO:0008526">
    <property type="term" value="F:phosphatidylinositol transfer activity"/>
    <property type="evidence" value="ECO:0007669"/>
    <property type="project" value="TreeGrafter"/>
</dbReference>
<sequence length="1400" mass="155835">MLIKEYRIPMPMSVEEYRIAQLYMIQKKSREESCGEGSGVEILENKPYTDGPGGTGQYTHKVYHIGMHIPSWFRSILPKAALRVEEESWNAYPYTRTRYTCPFVEKFSIDIETYYKPDTGNQADVFNMSAAEKRQRTIDPIDIVTDPIPPHEYKSEEDPRLYKSAKTQRGPLRDDWIEEYNNNPGKTPIMCAYKLCKVEFRYWGMQSKIERFIHDVGLRKVMVRAHRQAWCWQDEWYGLTIEDIRQLELETQVALARKMAQFSQAEEATEANGGTQSPDKDQEVKEAISCIEAEAVIPSSGGETLQPRGILTKQWSTSSRSSRSSKRGVSPSRHSISEWRMQSIARDSDDSSDEEFFDAHEDLSDGEEVFPKEIAKWNSNDLMDKIEAAETEETPGELFKEMTVDYERATSEERLDEENSSQQCLQPSKIHVLILVLHGGNILDTGGGDQNSKQADVNTISTAFDTVMRVHYPAALGRIAIRLVPCPAICADAFSLVSNLSPYSYDEGCLSSSQDHIPLAALPLLATSSPQYQDAVATVIFRANQVYTDFIKSLDGSSFSGQVCLIGDCVGGILGFDALCSSNQTVNESQNSSRRGSVISVQDQDLLSPGIIVNSGHGSASPTLEGSRHLSRSNIDIPRTSAGDDTKRQLPRKRSDSSTYELDTIKQHQAFLSSLHSSVLRNDTASRRSSSSTMLDGGSLGKFDFEVSDFFLFGSPLGLVLALRKTVIPMLDVAQLRPACQQVYNLFHPADPSASRLEPLLERKFHLLPPFSVPRYQRFPLGDGNSALLVETVQSNAQLLLDSGPPLSLRCQETISETCIPVPVLNWQEGSLKATPATMESDVVQSHGGVFMDSSYPSSPVTGPLSRGQRRASEVSIASQVSGMADSYTATNIANTESNQVNQSKKYSLLSLLALSSQNKFFLKTPPTSRKETKACQAAGSSDACFHLTTLYPIHSIPIAVAARWWGTKRLDFALYCPDALTAFPTVALPHLFHASYWESTDVVSFLLRQVMRHENSSILELDGKEVSEFTPSKPREKWLRKRTHVKIRNVTANHRVNDAVFIEDGQQVLTGRFMYGPLDMVTLAGEKVDLHIMTQPPSGEWVYFNTEVTNSSGRVSFVIPEDKRLGIGVYPVKMVVRGDHTFADSYLTVVPRSTEFVVFSIDGSFAASVSIMGSDPKVRAGAVDVVRHWQDLGYLIIYVTGRPDMQKQRVVAWLSQHNFPHGIVSFCDGLVHDPLRHKANFLKSLTEAHMKIFAGYGSTKDISVYTSIGLPSSQIYIVGRPSKKMQHQCQFITEGYAAHLSQLEYNHRSRPAKTTSARMVLRKGSFGLGANSDFLRKRNHLLRTISSQPAPSSPTGSIHNRPERTQSQSDRAQRSMSITASCWGRSSSTKLEPGVFSSK</sequence>
<dbReference type="GO" id="GO:0008525">
    <property type="term" value="F:phosphatidylcholine transporter activity"/>
    <property type="evidence" value="ECO:0007669"/>
    <property type="project" value="TreeGrafter"/>
</dbReference>
<proteinExistence type="inferred from homology"/>
<dbReference type="SMART" id="SM01127">
    <property type="entry name" value="DDHD"/>
    <property type="match status" value="1"/>
</dbReference>
<evidence type="ECO:0000256" key="6">
    <source>
        <dbReference type="SAM" id="MobiDB-lite"/>
    </source>
</evidence>
<dbReference type="SMART" id="SM00775">
    <property type="entry name" value="LNS2"/>
    <property type="match status" value="1"/>
</dbReference>
<dbReference type="Pfam" id="PF02121">
    <property type="entry name" value="IP_trans"/>
    <property type="match status" value="1"/>
</dbReference>
<dbReference type="InterPro" id="IPR023214">
    <property type="entry name" value="HAD_sf"/>
</dbReference>
<dbReference type="GO" id="GO:0031210">
    <property type="term" value="F:phosphatidylcholine binding"/>
    <property type="evidence" value="ECO:0007669"/>
    <property type="project" value="TreeGrafter"/>
</dbReference>
<comment type="subcellular location">
    <subcellularLocation>
        <location evidence="1">Endomembrane system</location>
        <topology evidence="1">Peripheral membrane protein</topology>
    </subcellularLocation>
</comment>
<dbReference type="CDD" id="cd08889">
    <property type="entry name" value="SRPBCC_PITPNM1-2_like"/>
    <property type="match status" value="1"/>
</dbReference>
<feature type="compositionally biased region" description="Basic and acidic residues" evidence="6">
    <location>
        <begin position="642"/>
        <end position="656"/>
    </location>
</feature>
<comment type="similarity">
    <text evidence="2">Belongs to the PtdIns transfer protein family. PI transfer class IIA subfamily.</text>
</comment>
<dbReference type="Pfam" id="PF24695">
    <property type="entry name" value="PITM1-3"/>
    <property type="match status" value="1"/>
</dbReference>
<dbReference type="SUPFAM" id="SSF56784">
    <property type="entry name" value="HAD-like"/>
    <property type="match status" value="1"/>
</dbReference>
<dbReference type="GO" id="GO:0012505">
    <property type="term" value="C:endomembrane system"/>
    <property type="evidence" value="ECO:0007669"/>
    <property type="project" value="UniProtKB-SubCell"/>
</dbReference>
<evidence type="ECO:0000256" key="2">
    <source>
        <dbReference type="ARBA" id="ARBA00010316"/>
    </source>
</evidence>
<dbReference type="PANTHER" id="PTHR10658">
    <property type="entry name" value="PHOSPHATIDYLINOSITOL TRANSFER PROTEIN"/>
    <property type="match status" value="1"/>
</dbReference>
<organism evidence="8 9">
    <name type="scientific">Oreochromis aureus</name>
    <name type="common">Israeli tilapia</name>
    <name type="synonym">Chromis aureus</name>
    <dbReference type="NCBI Taxonomy" id="47969"/>
    <lineage>
        <taxon>Eukaryota</taxon>
        <taxon>Metazoa</taxon>
        <taxon>Chordata</taxon>
        <taxon>Craniata</taxon>
        <taxon>Vertebrata</taxon>
        <taxon>Euteleostomi</taxon>
        <taxon>Actinopterygii</taxon>
        <taxon>Neopterygii</taxon>
        <taxon>Teleostei</taxon>
        <taxon>Neoteleostei</taxon>
        <taxon>Acanthomorphata</taxon>
        <taxon>Ovalentaria</taxon>
        <taxon>Cichlomorphae</taxon>
        <taxon>Cichliformes</taxon>
        <taxon>Cichlidae</taxon>
        <taxon>African cichlids</taxon>
        <taxon>Pseudocrenilabrinae</taxon>
        <taxon>Oreochromini</taxon>
        <taxon>Oreochromis</taxon>
    </lineage>
</organism>
<dbReference type="PROSITE" id="PS51043">
    <property type="entry name" value="DDHD"/>
    <property type="match status" value="1"/>
</dbReference>
<evidence type="ECO:0000259" key="7">
    <source>
        <dbReference type="PROSITE" id="PS51043"/>
    </source>
</evidence>
<feature type="region of interest" description="Disordered" evidence="6">
    <location>
        <begin position="1346"/>
        <end position="1400"/>
    </location>
</feature>
<dbReference type="InterPro" id="IPR004177">
    <property type="entry name" value="DDHD_dom"/>
</dbReference>
<dbReference type="GO" id="GO:0046872">
    <property type="term" value="F:metal ion binding"/>
    <property type="evidence" value="ECO:0007669"/>
    <property type="project" value="InterPro"/>
</dbReference>
<dbReference type="InterPro" id="IPR023393">
    <property type="entry name" value="START-like_dom_sf"/>
</dbReference>
<dbReference type="SUPFAM" id="SSF55961">
    <property type="entry name" value="Bet v1-like"/>
    <property type="match status" value="1"/>
</dbReference>
<dbReference type="Ensembl" id="ENSOABT00000054086.2">
    <property type="protein sequence ID" value="ENSOABP00000052744.1"/>
    <property type="gene ID" value="ENSOABG00000023337.2"/>
</dbReference>
<feature type="region of interest" description="Disordered" evidence="6">
    <location>
        <begin position="299"/>
        <end position="357"/>
    </location>
</feature>
<reference evidence="8" key="2">
    <citation type="submission" date="2025-09" db="UniProtKB">
        <authorList>
            <consortium name="Ensembl"/>
        </authorList>
    </citation>
    <scope>IDENTIFICATION</scope>
</reference>
<dbReference type="GO" id="GO:0005737">
    <property type="term" value="C:cytoplasm"/>
    <property type="evidence" value="ECO:0007669"/>
    <property type="project" value="TreeGrafter"/>
</dbReference>
<keyword evidence="4" id="KW-0597">Phosphoprotein</keyword>
<dbReference type="Gene3D" id="3.40.50.1000">
    <property type="entry name" value="HAD superfamily/HAD-like"/>
    <property type="match status" value="1"/>
</dbReference>
<keyword evidence="5" id="KW-0106">Calcium</keyword>
<protein>
    <recommendedName>
        <fullName evidence="7">DDHD domain-containing protein</fullName>
    </recommendedName>
</protein>